<keyword evidence="3" id="KW-1185">Reference proteome</keyword>
<protein>
    <recommendedName>
        <fullName evidence="4">MFS general substrate transporter</fullName>
    </recommendedName>
</protein>
<accession>A0AAD4IFZ7</accession>
<feature type="transmembrane region" description="Helical" evidence="1">
    <location>
        <begin position="141"/>
        <end position="162"/>
    </location>
</feature>
<sequence length="424" mass="45508">MYAQALVLFNVFGIPLSSATRLEHDFTSVFPTKSLVSLAAILGLQILVLFASPLPIGYLYNMLLNWKHQYWWTNSVWKLLFGVAVIVATTSELLSYKVQKDYIAILLLRGLALGGALGTCFTTSTLVLASHYRNDVPLVSVQPGFAGFAGAVVYTIIAHFAFQSATGGEMAYLYSGGGGIMGATLLAAFFLLVGLNPHEETFWTQKYKLHLCVSKGFFRHVRGGGMWFILGYMLVFMGVLVYPIYCVVLLTQVPGLFLPDAATYGVFGMLSVAAISGSFVANMRSLKKVGAVNIFVAASVLAGAVCLAPVVYSRLYVVVPLALVYGVALGAILSLHMIVAASFLSKKVEGRWEDDMPARVAIVMALAGFGAFGVIVGAAALIEGSEKGEQIVMKAAGVCMIGGGVLVACARMWRWREKQVSYAV</sequence>
<dbReference type="Proteomes" id="UP001199106">
    <property type="component" value="Unassembled WGS sequence"/>
</dbReference>
<organism evidence="2 3">
    <name type="scientific">Alternaria panax</name>
    <dbReference type="NCBI Taxonomy" id="48097"/>
    <lineage>
        <taxon>Eukaryota</taxon>
        <taxon>Fungi</taxon>
        <taxon>Dikarya</taxon>
        <taxon>Ascomycota</taxon>
        <taxon>Pezizomycotina</taxon>
        <taxon>Dothideomycetes</taxon>
        <taxon>Pleosporomycetidae</taxon>
        <taxon>Pleosporales</taxon>
        <taxon>Pleosporineae</taxon>
        <taxon>Pleosporaceae</taxon>
        <taxon>Alternaria</taxon>
        <taxon>Alternaria sect. Panax</taxon>
    </lineage>
</organism>
<dbReference type="InterPro" id="IPR036259">
    <property type="entry name" value="MFS_trans_sf"/>
</dbReference>
<dbReference type="SUPFAM" id="SSF103473">
    <property type="entry name" value="MFS general substrate transporter"/>
    <property type="match status" value="1"/>
</dbReference>
<feature type="transmembrane region" description="Helical" evidence="1">
    <location>
        <begin position="174"/>
        <end position="195"/>
    </location>
</feature>
<feature type="transmembrane region" description="Helical" evidence="1">
    <location>
        <begin position="318"/>
        <end position="344"/>
    </location>
</feature>
<gene>
    <name evidence="2" type="ORF">G6011_03819</name>
</gene>
<proteinExistence type="predicted"/>
<feature type="transmembrane region" description="Helical" evidence="1">
    <location>
        <begin position="356"/>
        <end position="379"/>
    </location>
</feature>
<evidence type="ECO:0008006" key="4">
    <source>
        <dbReference type="Google" id="ProtNLM"/>
    </source>
</evidence>
<feature type="transmembrane region" description="Helical" evidence="1">
    <location>
        <begin position="262"/>
        <end position="280"/>
    </location>
</feature>
<evidence type="ECO:0000256" key="1">
    <source>
        <dbReference type="SAM" id="Phobius"/>
    </source>
</evidence>
<evidence type="ECO:0000313" key="3">
    <source>
        <dbReference type="Proteomes" id="UP001199106"/>
    </source>
</evidence>
<dbReference type="AlphaFoldDB" id="A0AAD4IFZ7"/>
<keyword evidence="1" id="KW-0472">Membrane</keyword>
<feature type="transmembrane region" description="Helical" evidence="1">
    <location>
        <begin position="391"/>
        <end position="410"/>
    </location>
</feature>
<feature type="transmembrane region" description="Helical" evidence="1">
    <location>
        <begin position="102"/>
        <end position="129"/>
    </location>
</feature>
<name>A0AAD4IFZ7_9PLEO</name>
<feature type="transmembrane region" description="Helical" evidence="1">
    <location>
        <begin position="35"/>
        <end position="64"/>
    </location>
</feature>
<feature type="transmembrane region" description="Helical" evidence="1">
    <location>
        <begin position="76"/>
        <end position="96"/>
    </location>
</feature>
<evidence type="ECO:0000313" key="2">
    <source>
        <dbReference type="EMBL" id="KAG9193784.1"/>
    </source>
</evidence>
<feature type="transmembrane region" description="Helical" evidence="1">
    <location>
        <begin position="227"/>
        <end position="250"/>
    </location>
</feature>
<dbReference type="EMBL" id="JAANER010000002">
    <property type="protein sequence ID" value="KAG9193784.1"/>
    <property type="molecule type" value="Genomic_DNA"/>
</dbReference>
<keyword evidence="1" id="KW-0812">Transmembrane</keyword>
<comment type="caution">
    <text evidence="2">The sequence shown here is derived from an EMBL/GenBank/DDBJ whole genome shotgun (WGS) entry which is preliminary data.</text>
</comment>
<feature type="transmembrane region" description="Helical" evidence="1">
    <location>
        <begin position="292"/>
        <end position="312"/>
    </location>
</feature>
<reference evidence="2" key="1">
    <citation type="submission" date="2021-07" db="EMBL/GenBank/DDBJ databases">
        <title>Genome Resource of American Ginseng Black Spot Pathogen Alternaria panax.</title>
        <authorList>
            <person name="Qiu C."/>
            <person name="Wang W."/>
            <person name="Liu Z."/>
        </authorList>
    </citation>
    <scope>NUCLEOTIDE SEQUENCE</scope>
    <source>
        <strain evidence="2">BNCC115425</strain>
    </source>
</reference>
<keyword evidence="1" id="KW-1133">Transmembrane helix</keyword>